<proteinExistence type="predicted"/>
<protein>
    <submittedName>
        <fullName evidence="7">ABC transporter permease</fullName>
    </submittedName>
    <submittedName>
        <fullName evidence="8">Simple sugar transport system permease protein</fullName>
    </submittedName>
</protein>
<dbReference type="GO" id="GO:0022857">
    <property type="term" value="F:transmembrane transporter activity"/>
    <property type="evidence" value="ECO:0007669"/>
    <property type="project" value="InterPro"/>
</dbReference>
<dbReference type="Proteomes" id="UP000321723">
    <property type="component" value="Unassembled WGS sequence"/>
</dbReference>
<comment type="subcellular location">
    <subcellularLocation>
        <location evidence="1">Cell membrane</location>
        <topology evidence="1">Multi-pass membrane protein</topology>
    </subcellularLocation>
</comment>
<evidence type="ECO:0000256" key="6">
    <source>
        <dbReference type="SAM" id="Phobius"/>
    </source>
</evidence>
<keyword evidence="3 6" id="KW-0812">Transmembrane</keyword>
<dbReference type="PANTHER" id="PTHR47089">
    <property type="entry name" value="ABC TRANSPORTER, PERMEASE PROTEIN"/>
    <property type="match status" value="1"/>
</dbReference>
<evidence type="ECO:0000313" key="10">
    <source>
        <dbReference type="Proteomes" id="UP000564629"/>
    </source>
</evidence>
<evidence type="ECO:0000256" key="3">
    <source>
        <dbReference type="ARBA" id="ARBA00022692"/>
    </source>
</evidence>
<keyword evidence="8" id="KW-0813">Transport</keyword>
<dbReference type="RefSeq" id="WP_146839690.1">
    <property type="nucleotide sequence ID" value="NZ_BJVQ01000058.1"/>
</dbReference>
<evidence type="ECO:0000256" key="2">
    <source>
        <dbReference type="ARBA" id="ARBA00022475"/>
    </source>
</evidence>
<keyword evidence="8" id="KW-0762">Sugar transport</keyword>
<feature type="transmembrane region" description="Helical" evidence="6">
    <location>
        <begin position="86"/>
        <end position="106"/>
    </location>
</feature>
<dbReference type="Proteomes" id="UP000564629">
    <property type="component" value="Unassembled WGS sequence"/>
</dbReference>
<dbReference type="OrthoDB" id="45037at2"/>
<dbReference type="InterPro" id="IPR001851">
    <property type="entry name" value="ABC_transp_permease"/>
</dbReference>
<evidence type="ECO:0000256" key="4">
    <source>
        <dbReference type="ARBA" id="ARBA00022989"/>
    </source>
</evidence>
<feature type="transmembrane region" description="Helical" evidence="6">
    <location>
        <begin position="148"/>
        <end position="167"/>
    </location>
</feature>
<feature type="transmembrane region" description="Helical" evidence="6">
    <location>
        <begin position="269"/>
        <end position="288"/>
    </location>
</feature>
<reference evidence="8 10" key="2">
    <citation type="submission" date="2020-08" db="EMBL/GenBank/DDBJ databases">
        <title>Sequencing the genomes of 1000 actinobacteria strains.</title>
        <authorList>
            <person name="Klenk H.-P."/>
        </authorList>
    </citation>
    <scope>NUCLEOTIDE SEQUENCE [LARGE SCALE GENOMIC DNA]</scope>
    <source>
        <strain evidence="8 10">DSM 9581</strain>
    </source>
</reference>
<dbReference type="Pfam" id="PF02653">
    <property type="entry name" value="BPD_transp_2"/>
    <property type="match status" value="1"/>
</dbReference>
<feature type="transmembrane region" description="Helical" evidence="6">
    <location>
        <begin position="58"/>
        <end position="79"/>
    </location>
</feature>
<keyword evidence="5 6" id="KW-0472">Membrane</keyword>
<dbReference type="CDD" id="cd06580">
    <property type="entry name" value="TM_PBP1_transp_TpRbsC_like"/>
    <property type="match status" value="1"/>
</dbReference>
<keyword evidence="2" id="KW-1003">Cell membrane</keyword>
<feature type="transmembrane region" description="Helical" evidence="6">
    <location>
        <begin position="194"/>
        <end position="213"/>
    </location>
</feature>
<organism evidence="7 9">
    <name type="scientific">Cellulomonas hominis</name>
    <dbReference type="NCBI Taxonomy" id="156981"/>
    <lineage>
        <taxon>Bacteria</taxon>
        <taxon>Bacillati</taxon>
        <taxon>Actinomycetota</taxon>
        <taxon>Actinomycetes</taxon>
        <taxon>Micrococcales</taxon>
        <taxon>Cellulomonadaceae</taxon>
        <taxon>Cellulomonas</taxon>
    </lineage>
</organism>
<sequence length="357" mass="36537">MSASPDRGRAAATSVGRALVPVLLAFVVGGVVLAVTGQDPLQIYRLLLEEAFGGGSRIDATLAAATPLLFTAVAAAFAYRAGVFTIGAEGSFTLGGLAAAVVGAHVGSLPPVAAVGSSLLAAVAAGVLVAVVPAVLRAWWKVDEVVTTLMFNFIVAGVAGWAVQAFFQERGQANSATAYVSDAARLEPFFPPNLTNAGLVVALLLVVAYAFWFRRTTLGFEFRAVGATPRFAVAQGLRTRTVVVVALLGAGLVAGLGGGVHALGIVHRYTGGFSASFGFTGIAIALLARFNPVGMVVGAVLFGALNAAGSTIQLFVNLPIQLVDILQGTVMIFAVVQFVLPRLALRRRPAAPEAVIA</sequence>
<gene>
    <name evidence="7" type="ORF">CHO01_31460</name>
    <name evidence="8" type="ORF">HNR08_002058</name>
</gene>
<dbReference type="PANTHER" id="PTHR47089:SF1">
    <property type="entry name" value="GUANOSINE ABC TRANSPORTER PERMEASE PROTEIN NUPP"/>
    <property type="match status" value="1"/>
</dbReference>
<reference evidence="7 9" key="1">
    <citation type="submission" date="2019-07" db="EMBL/GenBank/DDBJ databases">
        <title>Whole genome shotgun sequence of Cellulomonas hominis NBRC 16055.</title>
        <authorList>
            <person name="Hosoyama A."/>
            <person name="Uohara A."/>
            <person name="Ohji S."/>
            <person name="Ichikawa N."/>
        </authorList>
    </citation>
    <scope>NUCLEOTIDE SEQUENCE [LARGE SCALE GENOMIC DNA]</scope>
    <source>
        <strain evidence="7 9">NBRC 16055</strain>
    </source>
</reference>
<evidence type="ECO:0000313" key="9">
    <source>
        <dbReference type="Proteomes" id="UP000321723"/>
    </source>
</evidence>
<comment type="caution">
    <text evidence="7">The sequence shown here is derived from an EMBL/GenBank/DDBJ whole genome shotgun (WGS) entry which is preliminary data.</text>
</comment>
<keyword evidence="9" id="KW-1185">Reference proteome</keyword>
<dbReference type="GO" id="GO:0005886">
    <property type="term" value="C:plasma membrane"/>
    <property type="evidence" value="ECO:0007669"/>
    <property type="project" value="UniProtKB-SubCell"/>
</dbReference>
<dbReference type="AlphaFoldDB" id="A0A511FFK8"/>
<feature type="transmembrane region" description="Helical" evidence="6">
    <location>
        <begin position="322"/>
        <end position="340"/>
    </location>
</feature>
<dbReference type="EMBL" id="JACHDN010000001">
    <property type="protein sequence ID" value="MBB5473322.1"/>
    <property type="molecule type" value="Genomic_DNA"/>
</dbReference>
<feature type="transmembrane region" description="Helical" evidence="6">
    <location>
        <begin position="112"/>
        <end position="136"/>
    </location>
</feature>
<evidence type="ECO:0000313" key="7">
    <source>
        <dbReference type="EMBL" id="GEL48030.1"/>
    </source>
</evidence>
<evidence type="ECO:0000256" key="5">
    <source>
        <dbReference type="ARBA" id="ARBA00023136"/>
    </source>
</evidence>
<feature type="transmembrane region" description="Helical" evidence="6">
    <location>
        <begin position="242"/>
        <end position="263"/>
    </location>
</feature>
<feature type="transmembrane region" description="Helical" evidence="6">
    <location>
        <begin position="295"/>
        <end position="316"/>
    </location>
</feature>
<accession>A0A511FFK8</accession>
<keyword evidence="4 6" id="KW-1133">Transmembrane helix</keyword>
<dbReference type="EMBL" id="BJVQ01000058">
    <property type="protein sequence ID" value="GEL48030.1"/>
    <property type="molecule type" value="Genomic_DNA"/>
</dbReference>
<evidence type="ECO:0000256" key="1">
    <source>
        <dbReference type="ARBA" id="ARBA00004651"/>
    </source>
</evidence>
<evidence type="ECO:0000313" key="8">
    <source>
        <dbReference type="EMBL" id="MBB5473322.1"/>
    </source>
</evidence>
<name>A0A511FFK8_9CELL</name>